<keyword evidence="2 7" id="KW-0963">Cytoplasm</keyword>
<evidence type="ECO:0000313" key="9">
    <source>
        <dbReference type="EMBL" id="CAE0266581.1"/>
    </source>
</evidence>
<dbReference type="SUPFAM" id="SSF56235">
    <property type="entry name" value="N-terminal nucleophile aminohydrolases (Ntn hydrolases)"/>
    <property type="match status" value="1"/>
</dbReference>
<dbReference type="AlphaFoldDB" id="A0A7S3GHP4"/>
<name>A0A7S3GHP4_9EUKA</name>
<dbReference type="PANTHER" id="PTHR11599">
    <property type="entry name" value="PROTEASOME SUBUNIT ALPHA/BETA"/>
    <property type="match status" value="1"/>
</dbReference>
<evidence type="ECO:0000256" key="2">
    <source>
        <dbReference type="ARBA" id="ARBA00022490"/>
    </source>
</evidence>
<dbReference type="InterPro" id="IPR000426">
    <property type="entry name" value="Proteasome_asu_N"/>
</dbReference>
<comment type="subcellular location">
    <subcellularLocation>
        <location evidence="7">Cytoplasm</location>
    </subcellularLocation>
    <subcellularLocation>
        <location evidence="7">Nucleus</location>
    </subcellularLocation>
</comment>
<dbReference type="InterPro" id="IPR050115">
    <property type="entry name" value="Proteasome_alpha"/>
</dbReference>
<dbReference type="PROSITE" id="PS00388">
    <property type="entry name" value="PROTEASOME_ALPHA_1"/>
    <property type="match status" value="1"/>
</dbReference>
<dbReference type="Pfam" id="PF10584">
    <property type="entry name" value="Proteasome_A_N"/>
    <property type="match status" value="1"/>
</dbReference>
<gene>
    <name evidence="9" type="ORF">PBIL07802_LOCUS28923</name>
</gene>
<evidence type="ECO:0000256" key="7">
    <source>
        <dbReference type="RuleBase" id="RU000551"/>
    </source>
</evidence>
<dbReference type="SMART" id="SM00948">
    <property type="entry name" value="Proteasome_A_N"/>
    <property type="match status" value="1"/>
</dbReference>
<evidence type="ECO:0000256" key="5">
    <source>
        <dbReference type="ARBA" id="ARBA00026071"/>
    </source>
</evidence>
<dbReference type="FunFam" id="3.60.20.10:FF:000055">
    <property type="entry name" value="Proteasome subunit alpha type"/>
    <property type="match status" value="1"/>
</dbReference>
<dbReference type="GO" id="GO:0005634">
    <property type="term" value="C:nucleus"/>
    <property type="evidence" value="ECO:0007669"/>
    <property type="project" value="UniProtKB-SubCell"/>
</dbReference>
<comment type="subunit">
    <text evidence="5">The 26S proteasome consists of a 20S proteasome core and two 19S regulatory subunits. The 20S proteasome core is composed of 28 subunits that are arranged in four stacked rings, resulting in a barrel-shaped structure. The two end rings are each formed by seven alpha subunits, and the two central rings are each formed by seven beta subunits. The catalytic chamber with the active sites is on the inside of the barrel.</text>
</comment>
<feature type="domain" description="Proteasome alpha-type subunits" evidence="8">
    <location>
        <begin position="10"/>
        <end position="32"/>
    </location>
</feature>
<dbReference type="InterPro" id="IPR029055">
    <property type="entry name" value="Ntn_hydrolases_N"/>
</dbReference>
<evidence type="ECO:0000256" key="3">
    <source>
        <dbReference type="ARBA" id="ARBA00022942"/>
    </source>
</evidence>
<dbReference type="GO" id="GO:0005737">
    <property type="term" value="C:cytoplasm"/>
    <property type="evidence" value="ECO:0007669"/>
    <property type="project" value="UniProtKB-SubCell"/>
</dbReference>
<evidence type="ECO:0000256" key="4">
    <source>
        <dbReference type="ARBA" id="ARBA00023242"/>
    </source>
</evidence>
<reference evidence="9" key="1">
    <citation type="submission" date="2021-01" db="EMBL/GenBank/DDBJ databases">
        <authorList>
            <person name="Corre E."/>
            <person name="Pelletier E."/>
            <person name="Niang G."/>
            <person name="Scheremetjew M."/>
            <person name="Finn R."/>
            <person name="Kale V."/>
            <person name="Holt S."/>
            <person name="Cochrane G."/>
            <person name="Meng A."/>
            <person name="Brown T."/>
            <person name="Cohen L."/>
        </authorList>
    </citation>
    <scope>NUCLEOTIDE SEQUENCE</scope>
    <source>
        <strain evidence="9">NIES-2562</strain>
    </source>
</reference>
<dbReference type="PROSITE" id="PS51475">
    <property type="entry name" value="PROTEASOME_ALPHA_2"/>
    <property type="match status" value="1"/>
</dbReference>
<evidence type="ECO:0000256" key="1">
    <source>
        <dbReference type="ARBA" id="ARBA00002000"/>
    </source>
</evidence>
<dbReference type="GO" id="GO:0019773">
    <property type="term" value="C:proteasome core complex, alpha-subunit complex"/>
    <property type="evidence" value="ECO:0007669"/>
    <property type="project" value="UniProtKB-UniRule"/>
</dbReference>
<dbReference type="InterPro" id="IPR034642">
    <property type="entry name" value="Proteasome_subunit_alpha6"/>
</dbReference>
<evidence type="ECO:0000259" key="8">
    <source>
        <dbReference type="PROSITE" id="PS00388"/>
    </source>
</evidence>
<dbReference type="GO" id="GO:0006511">
    <property type="term" value="P:ubiquitin-dependent protein catabolic process"/>
    <property type="evidence" value="ECO:0007669"/>
    <property type="project" value="InterPro"/>
</dbReference>
<accession>A0A7S3GHP4</accession>
<sequence length="248" mass="27558">MSRGGSSAGYDRTITIFSPEGRLYQIEYAFKAVKNCGVTAVAVRGEDSVCVVTQRKVPDKLMVADSVSRMFKITDRIGVCCLGMIPDAKAQVQRFRQEAGEFEHKYGYKMPVDYFAKRIADVTQVYTQRAGMRPPAVSFIVIGIDEEKGPMLYKCDPAGYYLGYKAVAAGHKEQEATNYLEKRMKQNVNPAYNDTVQTAISVLQQTIAVDFKPSDIEVFVVKTGAPRFSKLADNEVCRAAWVEACSLI</sequence>
<dbReference type="EMBL" id="HBIB01044299">
    <property type="protein sequence ID" value="CAE0266581.1"/>
    <property type="molecule type" value="Transcribed_RNA"/>
</dbReference>
<protein>
    <recommendedName>
        <fullName evidence="7">Proteasome subunit alpha type</fullName>
    </recommendedName>
</protein>
<proteinExistence type="inferred from homology"/>
<dbReference type="CDD" id="cd03754">
    <property type="entry name" value="proteasome_alpha_type_6"/>
    <property type="match status" value="1"/>
</dbReference>
<keyword evidence="3 6" id="KW-0647">Proteasome</keyword>
<comment type="similarity">
    <text evidence="6 7">Belongs to the peptidase T1A family.</text>
</comment>
<dbReference type="InterPro" id="IPR023332">
    <property type="entry name" value="Proteasome_alpha-type"/>
</dbReference>
<keyword evidence="4 7" id="KW-0539">Nucleus</keyword>
<dbReference type="Pfam" id="PF00227">
    <property type="entry name" value="Proteasome"/>
    <property type="match status" value="1"/>
</dbReference>
<dbReference type="Gene3D" id="3.60.20.10">
    <property type="entry name" value="Glutamine Phosphoribosylpyrophosphate, subunit 1, domain 1"/>
    <property type="match status" value="1"/>
</dbReference>
<comment type="function">
    <text evidence="1">The proteasome is a multicatalytic proteinase complex which is characterized by its ability to cleave peptides with Arg, Phe, Tyr, Leu, and Glu adjacent to the leaving group at neutral or slightly basic pH. The proteasome has an ATP-dependent proteolytic activity.</text>
</comment>
<organism evidence="9">
    <name type="scientific">Palpitomonas bilix</name>
    <dbReference type="NCBI Taxonomy" id="652834"/>
    <lineage>
        <taxon>Eukaryota</taxon>
        <taxon>Eukaryota incertae sedis</taxon>
    </lineage>
</organism>
<evidence type="ECO:0000256" key="6">
    <source>
        <dbReference type="PROSITE-ProRule" id="PRU00808"/>
    </source>
</evidence>
<dbReference type="InterPro" id="IPR001353">
    <property type="entry name" value="Proteasome_sua/b"/>
</dbReference>